<dbReference type="InterPro" id="IPR012725">
    <property type="entry name" value="Chaperone_DnaK"/>
</dbReference>
<gene>
    <name evidence="5 9" type="primary">dnaK</name>
</gene>
<dbReference type="InterPro" id="IPR029047">
    <property type="entry name" value="HSP70_peptide-bd_sf"/>
</dbReference>
<keyword evidence="5" id="KW-0143">Chaperone</keyword>
<sequence>MNKVVGIDLGTTNSVVAVMEGGKPTVISNKEGLRTTPSVVAYTKKQDKLVGNIAKRQAVMNPENTFYSVKRFIGRKYDEILNEIKQLSYTVKTDNGSSIKLDCPALNKTFAPEEISAQVLRKLVEDASTYLGQSITKAVITVPAYFNDSQRQATKDAGQIAGLEVLRIINEPTAASLSYGLDKKNNETILVFDLGGGTFDVSILEVGDGVFEVLSTSGDTNLGGDDFDRKIVEWLVLEFKNDEGIDLSQDRQALQRLTEAAEKAKMELSSLLQTDINLPFITSTDTGPKHLEQHITRAKFEDLCANLIARCQVPVSNALKDAQLTATDIDEVVLVGGSTRIPAVQKLVVDYIGKDPNQSVNPDEVVAIGAAVQAGVLAGEVKDILLLDVTPLSLGVETLGGVMTKIISRNTTVPTKKSEVFSTAVDNQPNVEIHVLQGEREFTKDNKSLGTFRLDGIMPAPRGVPQIEVTFDIDANGILSVTAKDKGTGKEQSITITGASTLPKNEVEQLVKEAEQNAAIDKQKREQIDLKNSADSLCYQSQNQINELGDKLDNNIKQEIQSSINNLKDAIQKDQYEEIKSLQANLQQLMMDVGKKVYADNSNNSSSNVDDSVIDTNSKEA</sequence>
<dbReference type="NCBIfam" id="TIGR02350">
    <property type="entry name" value="prok_dnaK"/>
    <property type="match status" value="1"/>
</dbReference>
<feature type="compositionally biased region" description="Low complexity" evidence="8">
    <location>
        <begin position="600"/>
        <end position="621"/>
    </location>
</feature>
<dbReference type="Gene3D" id="3.30.420.40">
    <property type="match status" value="2"/>
</dbReference>
<evidence type="ECO:0000256" key="5">
    <source>
        <dbReference type="HAMAP-Rule" id="MF_00332"/>
    </source>
</evidence>
<dbReference type="CDD" id="cd10234">
    <property type="entry name" value="ASKHA_NBD_HSP70_DnaK-like"/>
    <property type="match status" value="1"/>
</dbReference>
<dbReference type="RefSeq" id="YP_009398510.1">
    <property type="nucleotide sequence ID" value="NC_035292.1"/>
</dbReference>
<reference evidence="9" key="1">
    <citation type="journal article" date="2017" name="J. Phycol.">
        <title>Analysis of chloroplast genomes and a supermatrix inform reclassification of the Rhodomelaceae (Rhodophyta).</title>
        <authorList>
            <person name="Diaz-Tapia P."/>
            <person name="Maggs C.A."/>
            <person name="West J.A."/>
            <person name="Verbruggen H."/>
        </authorList>
    </citation>
    <scope>NUCLEOTIDE SEQUENCE</scope>
    <source>
        <strain evidence="9">PD1509</strain>
    </source>
</reference>
<dbReference type="InterPro" id="IPR018181">
    <property type="entry name" value="Heat_shock_70_CS"/>
</dbReference>
<dbReference type="AlphaFoldDB" id="A0A1Z1MP21"/>
<dbReference type="NCBIfam" id="NF003520">
    <property type="entry name" value="PRK05183.1"/>
    <property type="match status" value="1"/>
</dbReference>
<dbReference type="FunFam" id="3.30.420.40:FF:000004">
    <property type="entry name" value="Molecular chaperone DnaK"/>
    <property type="match status" value="1"/>
</dbReference>
<dbReference type="Gene3D" id="2.60.34.10">
    <property type="entry name" value="Substrate Binding Domain Of DNAk, Chain A, domain 1"/>
    <property type="match status" value="1"/>
</dbReference>
<keyword evidence="2 9" id="KW-0934">Plastid</keyword>
<protein>
    <recommendedName>
        <fullName evidence="5">Chaperone protein DnaK</fullName>
    </recommendedName>
    <alternativeName>
        <fullName evidence="5">HSP70</fullName>
    </alternativeName>
    <alternativeName>
        <fullName evidence="5">Heat shock 70 kDa protein</fullName>
    </alternativeName>
    <alternativeName>
        <fullName evidence="5">Heat shock protein 70</fullName>
    </alternativeName>
</protein>
<dbReference type="GO" id="GO:0009507">
    <property type="term" value="C:chloroplast"/>
    <property type="evidence" value="ECO:0007669"/>
    <property type="project" value="UniProtKB-SubCell"/>
</dbReference>
<evidence type="ECO:0000256" key="4">
    <source>
        <dbReference type="ARBA" id="ARBA00022840"/>
    </source>
</evidence>
<keyword evidence="7" id="KW-0175">Coiled coil</keyword>
<comment type="similarity">
    <text evidence="5 6">Belongs to the heat shock protein 70 family.</text>
</comment>
<dbReference type="PROSITE" id="PS00329">
    <property type="entry name" value="HSP70_2"/>
    <property type="match status" value="1"/>
</dbReference>
<dbReference type="GeneID" id="33361050"/>
<keyword evidence="4 5" id="KW-0067">ATP-binding</keyword>
<dbReference type="GO" id="GO:0051082">
    <property type="term" value="F:unfolded protein binding"/>
    <property type="evidence" value="ECO:0007669"/>
    <property type="project" value="InterPro"/>
</dbReference>
<feature type="region of interest" description="Disordered" evidence="8">
    <location>
        <begin position="598"/>
        <end position="621"/>
    </location>
</feature>
<dbReference type="Gene3D" id="1.20.1270.10">
    <property type="match status" value="1"/>
</dbReference>
<dbReference type="FunFam" id="3.90.640.10:FF:000003">
    <property type="entry name" value="Molecular chaperone DnaK"/>
    <property type="match status" value="1"/>
</dbReference>
<dbReference type="EMBL" id="MF101448">
    <property type="protein sequence ID" value="ARW67696.1"/>
    <property type="molecule type" value="Genomic_DNA"/>
</dbReference>
<organism evidence="9">
    <name type="scientific">Lophocladia kuetzingii</name>
    <dbReference type="NCBI Taxonomy" id="675577"/>
    <lineage>
        <taxon>Eukaryota</taxon>
        <taxon>Rhodophyta</taxon>
        <taxon>Florideophyceae</taxon>
        <taxon>Rhodymeniophycidae</taxon>
        <taxon>Ceramiales</taxon>
        <taxon>Rhodomelaceae</taxon>
        <taxon>Lophothalieae</taxon>
        <taxon>Lophocladia</taxon>
    </lineage>
</organism>
<comment type="subcellular location">
    <subcellularLocation>
        <location evidence="1 5">Plastid</location>
        <location evidence="1 5">Chloroplast</location>
    </subcellularLocation>
</comment>
<dbReference type="NCBIfam" id="NF001413">
    <property type="entry name" value="PRK00290.1"/>
    <property type="match status" value="1"/>
</dbReference>
<dbReference type="SUPFAM" id="SSF53067">
    <property type="entry name" value="Actin-like ATPase domain"/>
    <property type="match status" value="2"/>
</dbReference>
<dbReference type="FunFam" id="1.20.1270.10:FF:000001">
    <property type="entry name" value="Molecular chaperone DnaK"/>
    <property type="match status" value="1"/>
</dbReference>
<name>A0A1Z1MP21_9FLOR</name>
<dbReference type="PANTHER" id="PTHR19375">
    <property type="entry name" value="HEAT SHOCK PROTEIN 70KDA"/>
    <property type="match status" value="1"/>
</dbReference>
<dbReference type="FunFam" id="2.60.34.10:FF:000014">
    <property type="entry name" value="Chaperone protein DnaK HSP70"/>
    <property type="match status" value="1"/>
</dbReference>
<geneLocation type="chloroplast" evidence="9"/>
<dbReference type="Pfam" id="PF00012">
    <property type="entry name" value="HSP70"/>
    <property type="match status" value="1"/>
</dbReference>
<dbReference type="PROSITE" id="PS01036">
    <property type="entry name" value="HSP70_3"/>
    <property type="match status" value="1"/>
</dbReference>
<proteinExistence type="inferred from homology"/>
<dbReference type="SUPFAM" id="SSF100920">
    <property type="entry name" value="Heat shock protein 70kD (HSP70), peptide-binding domain"/>
    <property type="match status" value="1"/>
</dbReference>
<evidence type="ECO:0000313" key="9">
    <source>
        <dbReference type="EMBL" id="ARW67696.1"/>
    </source>
</evidence>
<keyword evidence="9" id="KW-0150">Chloroplast</keyword>
<feature type="coiled-coil region" evidence="7">
    <location>
        <begin position="247"/>
        <end position="274"/>
    </location>
</feature>
<evidence type="ECO:0000256" key="3">
    <source>
        <dbReference type="ARBA" id="ARBA00022741"/>
    </source>
</evidence>
<evidence type="ECO:0000256" key="7">
    <source>
        <dbReference type="SAM" id="Coils"/>
    </source>
</evidence>
<dbReference type="PRINTS" id="PR00301">
    <property type="entry name" value="HEATSHOCK70"/>
</dbReference>
<accession>A0A1Z1MP21</accession>
<dbReference type="InterPro" id="IPR029048">
    <property type="entry name" value="HSP70_C_sf"/>
</dbReference>
<keyword evidence="3 5" id="KW-0547">Nucleotide-binding</keyword>
<dbReference type="InterPro" id="IPR043129">
    <property type="entry name" value="ATPase_NBD"/>
</dbReference>
<comment type="function">
    <text evidence="5">Acts as a chaperone.</text>
</comment>
<dbReference type="PROSITE" id="PS00297">
    <property type="entry name" value="HSP70_1"/>
    <property type="match status" value="1"/>
</dbReference>
<dbReference type="HAMAP" id="MF_00332">
    <property type="entry name" value="DnaK"/>
    <property type="match status" value="1"/>
</dbReference>
<evidence type="ECO:0000256" key="6">
    <source>
        <dbReference type="RuleBase" id="RU003322"/>
    </source>
</evidence>
<dbReference type="GO" id="GO:0140662">
    <property type="term" value="F:ATP-dependent protein folding chaperone"/>
    <property type="evidence" value="ECO:0007669"/>
    <property type="project" value="InterPro"/>
</dbReference>
<evidence type="ECO:0000256" key="2">
    <source>
        <dbReference type="ARBA" id="ARBA00022640"/>
    </source>
</evidence>
<evidence type="ECO:0000256" key="1">
    <source>
        <dbReference type="ARBA" id="ARBA00004229"/>
    </source>
</evidence>
<evidence type="ECO:0000256" key="8">
    <source>
        <dbReference type="SAM" id="MobiDB-lite"/>
    </source>
</evidence>
<dbReference type="GO" id="GO:0005524">
    <property type="term" value="F:ATP binding"/>
    <property type="evidence" value="ECO:0007669"/>
    <property type="project" value="UniProtKB-UniRule"/>
</dbReference>
<dbReference type="Gene3D" id="3.90.640.10">
    <property type="entry name" value="Actin, Chain A, domain 4"/>
    <property type="match status" value="1"/>
</dbReference>
<dbReference type="InterPro" id="IPR013126">
    <property type="entry name" value="Hsp_70_fam"/>
</dbReference>